<sequence length="172" mass="19028">MRSRRPMSRTDGCALRISYAKEATGTSVDVSFVCIRSAIRRTSCSRSADIYAGRADAYLLLSSVSLAEATAFAFAFAGATGFVTSLADRLWEEATEERPRPWARPRPWERDRPRVAFGVALLLTAFLPGLEGGRPRADLARGFPAFCLAAAAAEMRETEPPRRQLIRRSMIR</sequence>
<evidence type="ECO:0000313" key="2">
    <source>
        <dbReference type="EMBL" id="GET88791.1"/>
    </source>
</evidence>
<keyword evidence="1" id="KW-1133">Transmembrane helix</keyword>
<dbReference type="VEuPathDB" id="TriTrypDB:LtaPh_2314951"/>
<dbReference type="Proteomes" id="UP000419144">
    <property type="component" value="Unassembled WGS sequence"/>
</dbReference>
<evidence type="ECO:0000313" key="3">
    <source>
        <dbReference type="Proteomes" id="UP000419144"/>
    </source>
</evidence>
<evidence type="ECO:0000256" key="1">
    <source>
        <dbReference type="SAM" id="Phobius"/>
    </source>
</evidence>
<keyword evidence="1" id="KW-0812">Transmembrane</keyword>
<reference evidence="2" key="1">
    <citation type="submission" date="2019-11" db="EMBL/GenBank/DDBJ databases">
        <title>Leishmania tarentolae CDS.</title>
        <authorList>
            <person name="Goto Y."/>
            <person name="Yamagishi J."/>
        </authorList>
    </citation>
    <scope>NUCLEOTIDE SEQUENCE [LARGE SCALE GENOMIC DNA]</scope>
    <source>
        <strain evidence="2">Parrot Tar II</strain>
    </source>
</reference>
<accession>A0A640KHW0</accession>
<keyword evidence="1" id="KW-0472">Membrane</keyword>
<protein>
    <submittedName>
        <fullName evidence="2">Uncharacterized protein</fullName>
    </submittedName>
</protein>
<name>A0A640KHW0_LEITA</name>
<organism evidence="2 3">
    <name type="scientific">Leishmania tarentolae</name>
    <name type="common">Sauroleishmania tarentolae</name>
    <dbReference type="NCBI Taxonomy" id="5689"/>
    <lineage>
        <taxon>Eukaryota</taxon>
        <taxon>Discoba</taxon>
        <taxon>Euglenozoa</taxon>
        <taxon>Kinetoplastea</taxon>
        <taxon>Metakinetoplastina</taxon>
        <taxon>Trypanosomatida</taxon>
        <taxon>Trypanosomatidae</taxon>
        <taxon>Leishmaniinae</taxon>
        <taxon>Leishmania</taxon>
        <taxon>lizard Leishmania</taxon>
    </lineage>
</organism>
<comment type="caution">
    <text evidence="2">The sequence shown here is derived from an EMBL/GenBank/DDBJ whole genome shotgun (WGS) entry which is preliminary data.</text>
</comment>
<feature type="transmembrane region" description="Helical" evidence="1">
    <location>
        <begin position="57"/>
        <end position="83"/>
    </location>
</feature>
<dbReference type="EMBL" id="BLBS01000030">
    <property type="protein sequence ID" value="GET88791.1"/>
    <property type="molecule type" value="Genomic_DNA"/>
</dbReference>
<proteinExistence type="predicted"/>
<keyword evidence="3" id="KW-1185">Reference proteome</keyword>
<dbReference type="AlphaFoldDB" id="A0A640KHW0"/>
<gene>
    <name evidence="2" type="ORF">LtaPh_2314951</name>
</gene>